<dbReference type="PROSITE" id="PS51257">
    <property type="entry name" value="PROKAR_LIPOPROTEIN"/>
    <property type="match status" value="1"/>
</dbReference>
<dbReference type="EMBL" id="JAGEVG010000009">
    <property type="protein sequence ID" value="MBO3098479.1"/>
    <property type="molecule type" value="Genomic_DNA"/>
</dbReference>
<comment type="similarity">
    <text evidence="2 6">Belongs to the glycosyl hydrolase 53 family.</text>
</comment>
<keyword evidence="8" id="KW-1185">Reference proteome</keyword>
<evidence type="ECO:0000256" key="5">
    <source>
        <dbReference type="ARBA" id="ARBA00023295"/>
    </source>
</evidence>
<dbReference type="GO" id="GO:0016787">
    <property type="term" value="F:hydrolase activity"/>
    <property type="evidence" value="ECO:0007669"/>
    <property type="project" value="UniProtKB-KW"/>
</dbReference>
<evidence type="ECO:0000256" key="1">
    <source>
        <dbReference type="ARBA" id="ARBA00001695"/>
    </source>
</evidence>
<evidence type="ECO:0000256" key="2">
    <source>
        <dbReference type="ARBA" id="ARBA00010687"/>
    </source>
</evidence>
<keyword evidence="5 6" id="KW-0326">Glycosidase</keyword>
<evidence type="ECO:0000256" key="6">
    <source>
        <dbReference type="RuleBase" id="RU361192"/>
    </source>
</evidence>
<protein>
    <recommendedName>
        <fullName evidence="3 6">Arabinogalactan endo-beta-1,4-galactanase</fullName>
        <ecNumber evidence="3 6">3.2.1.89</ecNumber>
    </recommendedName>
</protein>
<dbReference type="Proteomes" id="UP000681315">
    <property type="component" value="Unassembled WGS sequence"/>
</dbReference>
<dbReference type="RefSeq" id="WP_208233610.1">
    <property type="nucleotide sequence ID" value="NZ_JAGEVG010000009.1"/>
</dbReference>
<dbReference type="Pfam" id="PF07745">
    <property type="entry name" value="Glyco_hydro_53"/>
    <property type="match status" value="1"/>
</dbReference>
<organism evidence="7 8">
    <name type="scientific">Gelidibacter pelagius</name>
    <dbReference type="NCBI Taxonomy" id="2819985"/>
    <lineage>
        <taxon>Bacteria</taxon>
        <taxon>Pseudomonadati</taxon>
        <taxon>Bacteroidota</taxon>
        <taxon>Flavobacteriia</taxon>
        <taxon>Flavobacteriales</taxon>
        <taxon>Flavobacteriaceae</taxon>
        <taxon>Gelidibacter</taxon>
    </lineage>
</organism>
<dbReference type="Gene3D" id="3.20.20.80">
    <property type="entry name" value="Glycosidases"/>
    <property type="match status" value="1"/>
</dbReference>
<dbReference type="SUPFAM" id="SSF51445">
    <property type="entry name" value="(Trans)glycosidases"/>
    <property type="match status" value="1"/>
</dbReference>
<accession>A0ABS3SS45</accession>
<evidence type="ECO:0000313" key="8">
    <source>
        <dbReference type="Proteomes" id="UP000681315"/>
    </source>
</evidence>
<proteinExistence type="inferred from homology"/>
<comment type="caution">
    <text evidence="7">The sequence shown here is derived from an EMBL/GenBank/DDBJ whole genome shotgun (WGS) entry which is preliminary data.</text>
</comment>
<sequence>MKKTFYILSFLFLITGCSDSNDSSDDLSPAEPHFYKGMDLSFQSELETYDVEYKDENGNPINLLDFVSENGTNLVRLKLWNTPQNVQNSLSDIKAYALKIKNKKMDFLLDFHYSDTWADPGPQTPFKHGRTWILIKLKLPFMNIPKTSYSN</sequence>
<dbReference type="InterPro" id="IPR017853">
    <property type="entry name" value="GH"/>
</dbReference>
<dbReference type="EC" id="3.2.1.89" evidence="3 6"/>
<dbReference type="PANTHER" id="PTHR34983:SF1">
    <property type="entry name" value="ARABINOGALACTAN ENDO-BETA-1,4-GALACTANASE A"/>
    <property type="match status" value="1"/>
</dbReference>
<dbReference type="PANTHER" id="PTHR34983">
    <property type="entry name" value="ARABINOGALACTAN ENDO-BETA-1,4-GALACTANASE A"/>
    <property type="match status" value="1"/>
</dbReference>
<evidence type="ECO:0000256" key="3">
    <source>
        <dbReference type="ARBA" id="ARBA00012556"/>
    </source>
</evidence>
<keyword evidence="4 6" id="KW-0378">Hydrolase</keyword>
<gene>
    <name evidence="7" type="ORF">J4051_09380</name>
</gene>
<dbReference type="InterPro" id="IPR011683">
    <property type="entry name" value="Glyco_hydro_53"/>
</dbReference>
<evidence type="ECO:0000313" key="7">
    <source>
        <dbReference type="EMBL" id="MBO3098479.1"/>
    </source>
</evidence>
<reference evidence="7 8" key="1">
    <citation type="submission" date="2021-03" db="EMBL/GenBank/DDBJ databases">
        <title>Gelidibacter sp. nov., isolated from costal sediment.</title>
        <authorList>
            <person name="Lun K.-Y."/>
        </authorList>
    </citation>
    <scope>NUCLEOTIDE SEQUENCE [LARGE SCALE GENOMIC DNA]</scope>
    <source>
        <strain evidence="7 8">DF109</strain>
    </source>
</reference>
<evidence type="ECO:0000256" key="4">
    <source>
        <dbReference type="ARBA" id="ARBA00022801"/>
    </source>
</evidence>
<comment type="catalytic activity">
    <reaction evidence="1 6">
        <text>The enzyme specifically hydrolyzes (1-&gt;4)-beta-D-galactosidic linkages in type I arabinogalactans.</text>
        <dbReference type="EC" id="3.2.1.89"/>
    </reaction>
</comment>
<name>A0ABS3SS45_9FLAO</name>